<keyword evidence="1" id="KW-0472">Membrane</keyword>
<keyword evidence="1" id="KW-0812">Transmembrane</keyword>
<reference evidence="2 3" key="1">
    <citation type="submission" date="2022-11" db="EMBL/GenBank/DDBJ databases">
        <title>Minimal conservation of predation-associated metabolite biosynthetic gene clusters underscores biosynthetic potential of Myxococcota including descriptions for ten novel species: Archangium lansinium sp. nov., Myxococcus landrumus sp. nov., Nannocystis bai.</title>
        <authorList>
            <person name="Ahearne A."/>
            <person name="Stevens C."/>
            <person name="Dowd S."/>
        </authorList>
    </citation>
    <scope>NUCLEOTIDE SEQUENCE [LARGE SCALE GENOMIC DNA]</scope>
    <source>
        <strain evidence="2 3">NCELM</strain>
    </source>
</reference>
<protein>
    <recommendedName>
        <fullName evidence="4">Anti-sigma-K factor RskA</fullName>
    </recommendedName>
</protein>
<gene>
    <name evidence="2" type="ORF">POL58_37060</name>
</gene>
<evidence type="ECO:0000313" key="2">
    <source>
        <dbReference type="EMBL" id="MDC0673414.1"/>
    </source>
</evidence>
<name>A0ABT5BGZ4_9BACT</name>
<evidence type="ECO:0000313" key="3">
    <source>
        <dbReference type="Proteomes" id="UP001217838"/>
    </source>
</evidence>
<comment type="caution">
    <text evidence="2">The sequence shown here is derived from an EMBL/GenBank/DDBJ whole genome shotgun (WGS) entry which is preliminary data.</text>
</comment>
<accession>A0ABT5BGZ4</accession>
<evidence type="ECO:0008006" key="4">
    <source>
        <dbReference type="Google" id="ProtNLM"/>
    </source>
</evidence>
<dbReference type="Proteomes" id="UP001217838">
    <property type="component" value="Unassembled WGS sequence"/>
</dbReference>
<organism evidence="2 3">
    <name type="scientific">Nannocystis radixulma</name>
    <dbReference type="NCBI Taxonomy" id="2995305"/>
    <lineage>
        <taxon>Bacteria</taxon>
        <taxon>Pseudomonadati</taxon>
        <taxon>Myxococcota</taxon>
        <taxon>Polyangia</taxon>
        <taxon>Nannocystales</taxon>
        <taxon>Nannocystaceae</taxon>
        <taxon>Nannocystis</taxon>
    </lineage>
</organism>
<feature type="transmembrane region" description="Helical" evidence="1">
    <location>
        <begin position="71"/>
        <end position="89"/>
    </location>
</feature>
<sequence length="231" mass="23764">MADELLNALGRLEREQRAAAAQRDDDPLVRPLAADEREALLNGVLGRLQTPASAATPSNVVALAPRRRARWLAGLGSLAAAAAVAIVLLRGGGEPALDLPAYALVRGGDATSRSHDAPPSPAPLRLRADSPVDLVLAPATPVAGPVDVRLVASQGGGNSRWISGDATVSSDGVVRLRGQAAWGLAPGRWQLAVIVGRPDRLPADLAAWEPAAAGAPDWQVVSLELEVVGAD</sequence>
<dbReference type="RefSeq" id="WP_272006399.1">
    <property type="nucleotide sequence ID" value="NZ_JAQNDN010000022.1"/>
</dbReference>
<keyword evidence="3" id="KW-1185">Reference proteome</keyword>
<dbReference type="EMBL" id="JAQNDN010000022">
    <property type="protein sequence ID" value="MDC0673414.1"/>
    <property type="molecule type" value="Genomic_DNA"/>
</dbReference>
<proteinExistence type="predicted"/>
<evidence type="ECO:0000256" key="1">
    <source>
        <dbReference type="SAM" id="Phobius"/>
    </source>
</evidence>
<keyword evidence="1" id="KW-1133">Transmembrane helix</keyword>